<name>A0A344PH56_9RHOB</name>
<protein>
    <submittedName>
        <fullName evidence="4">Glycosyltransferase family 1 protein</fullName>
    </submittedName>
</protein>
<evidence type="ECO:0000256" key="1">
    <source>
        <dbReference type="ARBA" id="ARBA00022679"/>
    </source>
</evidence>
<keyword evidence="1 4" id="KW-0808">Transferase</keyword>
<reference evidence="5" key="1">
    <citation type="submission" date="2018-07" db="EMBL/GenBank/DDBJ databases">
        <title>Genome sequencing of Paracoccus sp. SC2-6.</title>
        <authorList>
            <person name="Heo J."/>
            <person name="Kim S.-J."/>
            <person name="Kwon S.-W."/>
        </authorList>
    </citation>
    <scope>NUCLEOTIDE SEQUENCE [LARGE SCALE GENOMIC DNA]</scope>
    <source>
        <strain evidence="5">SC2-6</strain>
    </source>
</reference>
<dbReference type="PANTHER" id="PTHR46401:SF2">
    <property type="entry name" value="GLYCOSYLTRANSFERASE WBBK-RELATED"/>
    <property type="match status" value="1"/>
</dbReference>
<dbReference type="AlphaFoldDB" id="A0A344PH56"/>
<evidence type="ECO:0000313" key="5">
    <source>
        <dbReference type="Proteomes" id="UP000252023"/>
    </source>
</evidence>
<dbReference type="EMBL" id="CP030918">
    <property type="protein sequence ID" value="AXC48711.1"/>
    <property type="molecule type" value="Genomic_DNA"/>
</dbReference>
<feature type="region of interest" description="Disordered" evidence="2">
    <location>
        <begin position="1"/>
        <end position="20"/>
    </location>
</feature>
<sequence>MAAEPPNSTKVSSQEPAPQPPAILLDVSRLISRVGLGPLTGIDRVEAAWLEHLQGRPHSLIARIARRQLLLDPPAGAELLRWLAEPQSVPPPTSLIARLRRARSARARAEEALAARAVATGTGRGLGLRRTLARAMPQGGTWLALGHANLAPGPWAALGGLRRVVMIHDTIPLDHPQFTRPDQVEAFERRLIAALGGADLVLTVSQATRADVLRWADALGLRRPQVVAAPIGTTLAAPTEVPADIPLDRPLFLALGTIEPRKNHAVLLEAWARLAQRMPAGQVPRLVIAGRRGWLNADVFARLDALPPGGPVIERADLTDGEIAALMERAHALLMPSRAEGFGLPLTEAAGRGVPVLAAPGPAAREVLGGAAQWLGPDDAAAWAAAIGDIARAPLARRKPLAIRGWSDHFSTVEALLATTGT</sequence>
<dbReference type="SUPFAM" id="SSF53756">
    <property type="entry name" value="UDP-Glycosyltransferase/glycogen phosphorylase"/>
    <property type="match status" value="1"/>
</dbReference>
<dbReference type="PANTHER" id="PTHR46401">
    <property type="entry name" value="GLYCOSYLTRANSFERASE WBBK-RELATED"/>
    <property type="match status" value="1"/>
</dbReference>
<organism evidence="4 5">
    <name type="scientific">Paracoccus suum</name>
    <dbReference type="NCBI Taxonomy" id="2259340"/>
    <lineage>
        <taxon>Bacteria</taxon>
        <taxon>Pseudomonadati</taxon>
        <taxon>Pseudomonadota</taxon>
        <taxon>Alphaproteobacteria</taxon>
        <taxon>Rhodobacterales</taxon>
        <taxon>Paracoccaceae</taxon>
        <taxon>Paracoccus</taxon>
    </lineage>
</organism>
<evidence type="ECO:0000259" key="3">
    <source>
        <dbReference type="Pfam" id="PF00534"/>
    </source>
</evidence>
<dbReference type="Pfam" id="PF00534">
    <property type="entry name" value="Glycos_transf_1"/>
    <property type="match status" value="1"/>
</dbReference>
<accession>A0A344PH56</accession>
<dbReference type="GO" id="GO:0016757">
    <property type="term" value="F:glycosyltransferase activity"/>
    <property type="evidence" value="ECO:0007669"/>
    <property type="project" value="InterPro"/>
</dbReference>
<gene>
    <name evidence="4" type="ORF">DRW48_02520</name>
</gene>
<dbReference type="CDD" id="cd03809">
    <property type="entry name" value="GT4_MtfB-like"/>
    <property type="match status" value="1"/>
</dbReference>
<evidence type="ECO:0000313" key="4">
    <source>
        <dbReference type="EMBL" id="AXC48711.1"/>
    </source>
</evidence>
<proteinExistence type="predicted"/>
<dbReference type="KEGG" id="pars:DRW48_02520"/>
<feature type="compositionally biased region" description="Polar residues" evidence="2">
    <location>
        <begin position="1"/>
        <end position="16"/>
    </location>
</feature>
<evidence type="ECO:0000256" key="2">
    <source>
        <dbReference type="SAM" id="MobiDB-lite"/>
    </source>
</evidence>
<dbReference type="Proteomes" id="UP000252023">
    <property type="component" value="Chromosome"/>
</dbReference>
<dbReference type="OrthoDB" id="9790710at2"/>
<dbReference type="Gene3D" id="3.40.50.2000">
    <property type="entry name" value="Glycogen Phosphorylase B"/>
    <property type="match status" value="1"/>
</dbReference>
<dbReference type="InterPro" id="IPR001296">
    <property type="entry name" value="Glyco_trans_1"/>
</dbReference>
<keyword evidence="5" id="KW-1185">Reference proteome</keyword>
<feature type="domain" description="Glycosyl transferase family 1" evidence="3">
    <location>
        <begin position="245"/>
        <end position="392"/>
    </location>
</feature>